<dbReference type="Pfam" id="PF17109">
    <property type="entry name" value="Goodbye"/>
    <property type="match status" value="1"/>
</dbReference>
<dbReference type="Proteomes" id="UP001150942">
    <property type="component" value="Unassembled WGS sequence"/>
</dbReference>
<keyword evidence="3" id="KW-1185">Reference proteome</keyword>
<evidence type="ECO:0000313" key="3">
    <source>
        <dbReference type="Proteomes" id="UP001150942"/>
    </source>
</evidence>
<organism evidence="2 3">
    <name type="scientific">Penicillium cf. viridicatum</name>
    <dbReference type="NCBI Taxonomy" id="2972119"/>
    <lineage>
        <taxon>Eukaryota</taxon>
        <taxon>Fungi</taxon>
        <taxon>Dikarya</taxon>
        <taxon>Ascomycota</taxon>
        <taxon>Pezizomycotina</taxon>
        <taxon>Eurotiomycetes</taxon>
        <taxon>Eurotiomycetidae</taxon>
        <taxon>Eurotiales</taxon>
        <taxon>Aspergillaceae</taxon>
        <taxon>Penicillium</taxon>
    </lineage>
</organism>
<reference evidence="2" key="2">
    <citation type="journal article" date="2023" name="IMA Fungus">
        <title>Comparative genomic study of the Penicillium genus elucidates a diverse pangenome and 15 lateral gene transfer events.</title>
        <authorList>
            <person name="Petersen C."/>
            <person name="Sorensen T."/>
            <person name="Nielsen M.R."/>
            <person name="Sondergaard T.E."/>
            <person name="Sorensen J.L."/>
            <person name="Fitzpatrick D.A."/>
            <person name="Frisvad J.C."/>
            <person name="Nielsen K.L."/>
        </authorList>
    </citation>
    <scope>NUCLEOTIDE SEQUENCE</scope>
    <source>
        <strain evidence="2">IBT 20477</strain>
    </source>
</reference>
<protein>
    <submittedName>
        <fullName evidence="2">Tetratricopeptide-like helical</fullName>
    </submittedName>
</protein>
<reference evidence="2" key="1">
    <citation type="submission" date="2022-11" db="EMBL/GenBank/DDBJ databases">
        <authorList>
            <person name="Petersen C."/>
        </authorList>
    </citation>
    <scope>NUCLEOTIDE SEQUENCE</scope>
    <source>
        <strain evidence="2">IBT 20477</strain>
    </source>
</reference>
<dbReference type="InterPro" id="IPR031350">
    <property type="entry name" value="Goodbye_dom"/>
</dbReference>
<evidence type="ECO:0000313" key="2">
    <source>
        <dbReference type="EMBL" id="KAJ5193456.1"/>
    </source>
</evidence>
<dbReference type="AlphaFoldDB" id="A0A9W9JFM8"/>
<dbReference type="OrthoDB" id="448455at2759"/>
<sequence>MSSSRQVASLWTEAIKQYEMITKQKLEDPALLKVTTVNYLLKMIDDENKQFNGFRDQGHRLRDVVKHAMTPIELIGNVLGGGVSAAYPPSAYVFGGVKLLLGAAKGVSDKYDAIIETMSTLKDLTIRLKVYSEQIISENLSDKLTEILTSLLGVLAFARKEVKHGRMLSYGKGLLSGSDGAKEALAKFAKLVEAERRICAREFRYEENLSTTGRNEGAD</sequence>
<comment type="caution">
    <text evidence="2">The sequence shown here is derived from an EMBL/GenBank/DDBJ whole genome shotgun (WGS) entry which is preliminary data.</text>
</comment>
<dbReference type="EMBL" id="JAPQKQ010000006">
    <property type="protein sequence ID" value="KAJ5193456.1"/>
    <property type="molecule type" value="Genomic_DNA"/>
</dbReference>
<evidence type="ECO:0000259" key="1">
    <source>
        <dbReference type="Pfam" id="PF17109"/>
    </source>
</evidence>
<proteinExistence type="predicted"/>
<name>A0A9W9JFM8_9EURO</name>
<gene>
    <name evidence="2" type="ORF">N7449_009598</name>
</gene>
<feature type="domain" description="Fungal STAND N-terminal Goodbye" evidence="1">
    <location>
        <begin position="11"/>
        <end position="131"/>
    </location>
</feature>
<accession>A0A9W9JFM8</accession>